<dbReference type="RefSeq" id="XP_031000400.1">
    <property type="nucleotide sequence ID" value="XM_031136747.1"/>
</dbReference>
<comment type="subcellular location">
    <subcellularLocation>
        <location evidence="1">Membrane</location>
        <topology evidence="1">Multi-pass membrane protein</topology>
    </subcellularLocation>
</comment>
<dbReference type="InterPro" id="IPR004840">
    <property type="entry name" value="Amino_acid_permease_CS"/>
</dbReference>
<feature type="transmembrane region" description="Helical" evidence="6">
    <location>
        <begin position="330"/>
        <end position="351"/>
    </location>
</feature>
<dbReference type="PROSITE" id="PS00218">
    <property type="entry name" value="AMINO_ACID_PERMEASE_1"/>
    <property type="match status" value="1"/>
</dbReference>
<evidence type="ECO:0000256" key="2">
    <source>
        <dbReference type="ARBA" id="ARBA00022448"/>
    </source>
</evidence>
<feature type="transmembrane region" description="Helical" evidence="6">
    <location>
        <begin position="279"/>
        <end position="303"/>
    </location>
</feature>
<dbReference type="Gene3D" id="1.20.1740.10">
    <property type="entry name" value="Amino acid/polyamine transporter I"/>
    <property type="match status" value="1"/>
</dbReference>
<proteinExistence type="predicted"/>
<feature type="transmembrane region" description="Helical" evidence="6">
    <location>
        <begin position="447"/>
        <end position="472"/>
    </location>
</feature>
<dbReference type="PIRSF" id="PIRSF006060">
    <property type="entry name" value="AA_transporter"/>
    <property type="match status" value="1"/>
</dbReference>
<dbReference type="InParanoid" id="A0A507BMH1"/>
<feature type="transmembrane region" description="Helical" evidence="6">
    <location>
        <begin position="133"/>
        <end position="156"/>
    </location>
</feature>
<dbReference type="GO" id="GO:0016020">
    <property type="term" value="C:membrane"/>
    <property type="evidence" value="ECO:0007669"/>
    <property type="project" value="UniProtKB-SubCell"/>
</dbReference>
<keyword evidence="2" id="KW-0813">Transport</keyword>
<evidence type="ECO:0000256" key="5">
    <source>
        <dbReference type="ARBA" id="ARBA00023136"/>
    </source>
</evidence>
<feature type="transmembrane region" description="Helical" evidence="6">
    <location>
        <begin position="196"/>
        <end position="215"/>
    </location>
</feature>
<keyword evidence="8" id="KW-1185">Reference proteome</keyword>
<dbReference type="PANTHER" id="PTHR45649:SF27">
    <property type="entry name" value="CHOLINE TRANSPORTER (EUROFUNG)"/>
    <property type="match status" value="1"/>
</dbReference>
<dbReference type="EMBL" id="SKBQ01000010">
    <property type="protein sequence ID" value="TPX18689.1"/>
    <property type="molecule type" value="Genomic_DNA"/>
</dbReference>
<sequence length="516" mass="55430">MKSVTPNEDAIEEPKGIVPVNRDHAEKGVSQELRNAPPRSYSLVSLAGIGLLVGTVWPAIGGSILVAIFNGGPPGVLYEFVAVSVCYWTVAASIAELASSMPSSSGVYLWATVTPGRRLGPVVGFFAGWWNYFAWTLGAASMCAILGNTTVQMYALNNSGFEPKPWHVLVVYLLATWISTAAVCLANSAMPFLNKIGIGAVLIGFLITAITMAAMPGTGGRPPHATSSFVWTEWRANIGYPNFFVFVNGMLNGAYSVGALDAVTHLAEEIPHPSRNIPIALGLQVAIGFVTGFCYLVVILYAISDFDALFASSYTIAEIYRQGTSSNTGAILLLLLIFLCIFLCVIGLYITSGRVLWTLARDGATPFSSVLGSIHPSLQMPLASTVTTAVLVSALGLLYLGSTTAFNAFLSGVILMFISSYMAAILPNLLRGRRATQHGFFHMPTRVGYFMNTFACGFMFLAFVVFCLPYSLPATAQNMNYSSVIWSGLSVCVATWWFVGARRGYRGPVVPDNWEL</sequence>
<keyword evidence="3 6" id="KW-0812">Transmembrane</keyword>
<dbReference type="GeneID" id="41969993"/>
<dbReference type="PANTHER" id="PTHR45649">
    <property type="entry name" value="AMINO-ACID PERMEASE BAT1"/>
    <property type="match status" value="1"/>
</dbReference>
<organism evidence="7 8">
    <name type="scientific">Thyridium curvatum</name>
    <dbReference type="NCBI Taxonomy" id="1093900"/>
    <lineage>
        <taxon>Eukaryota</taxon>
        <taxon>Fungi</taxon>
        <taxon>Dikarya</taxon>
        <taxon>Ascomycota</taxon>
        <taxon>Pezizomycotina</taxon>
        <taxon>Sordariomycetes</taxon>
        <taxon>Sordariomycetidae</taxon>
        <taxon>Thyridiales</taxon>
        <taxon>Thyridiaceae</taxon>
        <taxon>Thyridium</taxon>
    </lineage>
</organism>
<gene>
    <name evidence="7" type="ORF">E0L32_002546</name>
</gene>
<keyword evidence="4 6" id="KW-1133">Transmembrane helix</keyword>
<evidence type="ECO:0000256" key="1">
    <source>
        <dbReference type="ARBA" id="ARBA00004141"/>
    </source>
</evidence>
<reference evidence="7 8" key="1">
    <citation type="submission" date="2019-06" db="EMBL/GenBank/DDBJ databases">
        <title>Draft genome sequence of the filamentous fungus Phialemoniopsis curvata isolated from diesel fuel.</title>
        <authorList>
            <person name="Varaljay V.A."/>
            <person name="Lyon W.J."/>
            <person name="Crouch A.L."/>
            <person name="Drake C.E."/>
            <person name="Hollomon J.M."/>
            <person name="Nadeau L.J."/>
            <person name="Nunn H.S."/>
            <person name="Stevenson B.S."/>
            <person name="Bojanowski C.L."/>
            <person name="Crookes-Goodson W.J."/>
        </authorList>
    </citation>
    <scope>NUCLEOTIDE SEQUENCE [LARGE SCALE GENOMIC DNA]</scope>
    <source>
        <strain evidence="7 8">D216</strain>
    </source>
</reference>
<evidence type="ECO:0000256" key="4">
    <source>
        <dbReference type="ARBA" id="ARBA00022989"/>
    </source>
</evidence>
<feature type="transmembrane region" description="Helical" evidence="6">
    <location>
        <begin position="382"/>
        <end position="400"/>
    </location>
</feature>
<feature type="transmembrane region" description="Helical" evidence="6">
    <location>
        <begin position="406"/>
        <end position="426"/>
    </location>
</feature>
<evidence type="ECO:0000313" key="8">
    <source>
        <dbReference type="Proteomes" id="UP000319257"/>
    </source>
</evidence>
<keyword evidence="5 6" id="KW-0472">Membrane</keyword>
<dbReference type="AlphaFoldDB" id="A0A507BMH1"/>
<evidence type="ECO:0008006" key="9">
    <source>
        <dbReference type="Google" id="ProtNLM"/>
    </source>
</evidence>
<feature type="transmembrane region" description="Helical" evidence="6">
    <location>
        <begin position="43"/>
        <end position="69"/>
    </location>
</feature>
<dbReference type="GO" id="GO:0022857">
    <property type="term" value="F:transmembrane transporter activity"/>
    <property type="evidence" value="ECO:0007669"/>
    <property type="project" value="InterPro"/>
</dbReference>
<comment type="caution">
    <text evidence="7">The sequence shown here is derived from an EMBL/GenBank/DDBJ whole genome shotgun (WGS) entry which is preliminary data.</text>
</comment>
<protein>
    <recommendedName>
        <fullName evidence="9">Amino acid transporter</fullName>
    </recommendedName>
</protein>
<dbReference type="Proteomes" id="UP000319257">
    <property type="component" value="Unassembled WGS sequence"/>
</dbReference>
<dbReference type="GO" id="GO:0006865">
    <property type="term" value="P:amino acid transport"/>
    <property type="evidence" value="ECO:0007669"/>
    <property type="project" value="InterPro"/>
</dbReference>
<dbReference type="OrthoDB" id="2417308at2759"/>
<feature type="transmembrane region" description="Helical" evidence="6">
    <location>
        <begin position="478"/>
        <end position="499"/>
    </location>
</feature>
<evidence type="ECO:0000256" key="3">
    <source>
        <dbReference type="ARBA" id="ARBA00022692"/>
    </source>
</evidence>
<accession>A0A507BMH1</accession>
<name>A0A507BMH1_9PEZI</name>
<dbReference type="InterPro" id="IPR002293">
    <property type="entry name" value="AA/rel_permease1"/>
</dbReference>
<evidence type="ECO:0000313" key="7">
    <source>
        <dbReference type="EMBL" id="TPX18689.1"/>
    </source>
</evidence>
<evidence type="ECO:0000256" key="6">
    <source>
        <dbReference type="SAM" id="Phobius"/>
    </source>
</evidence>
<dbReference type="Pfam" id="PF13520">
    <property type="entry name" value="AA_permease_2"/>
    <property type="match status" value="1"/>
</dbReference>
<dbReference type="STRING" id="1093900.A0A507BMH1"/>
<feature type="transmembrane region" description="Helical" evidence="6">
    <location>
        <begin position="168"/>
        <end position="190"/>
    </location>
</feature>
<feature type="transmembrane region" description="Helical" evidence="6">
    <location>
        <begin position="75"/>
        <end position="95"/>
    </location>
</feature>